<dbReference type="RefSeq" id="WP_001183554.1">
    <property type="nucleotide sequence ID" value="NZ_JAKJPZ010000007.1"/>
</dbReference>
<dbReference type="EMBL" id="MUAJ01000058">
    <property type="protein sequence ID" value="OOR09127.1"/>
    <property type="molecule type" value="Genomic_DNA"/>
</dbReference>
<accession>A0A1S9TGW3</accession>
<keyword evidence="1" id="KW-1133">Transmembrane helix</keyword>
<keyword evidence="1" id="KW-0472">Membrane</keyword>
<name>A0A1S9TGW3_BACCE</name>
<reference evidence="3 5" key="2">
    <citation type="submission" date="2017-09" db="EMBL/GenBank/DDBJ databases">
        <title>Large-scale bioinformatics analysis of Bacillus genomes uncovers conserved roles of natural products in bacterial physiology.</title>
        <authorList>
            <consortium name="Agbiome Team Llc"/>
            <person name="Bleich R.M."/>
            <person name="Grubbs K.J."/>
            <person name="Santa Maria K.C."/>
            <person name="Allen S.E."/>
            <person name="Farag S."/>
            <person name="Shank E.A."/>
            <person name="Bowers A."/>
        </authorList>
    </citation>
    <scope>NUCLEOTIDE SEQUENCE [LARGE SCALE GENOMIC DNA]</scope>
    <source>
        <strain evidence="3 5">AFS053130</strain>
    </source>
</reference>
<dbReference type="InterPro" id="IPR025469">
    <property type="entry name" value="DUF4320"/>
</dbReference>
<dbReference type="EMBL" id="NUHO01000055">
    <property type="protein sequence ID" value="PGM92602.1"/>
    <property type="molecule type" value="Genomic_DNA"/>
</dbReference>
<evidence type="ECO:0000313" key="3">
    <source>
        <dbReference type="EMBL" id="PGM92602.1"/>
    </source>
</evidence>
<comment type="caution">
    <text evidence="2">The sequence shown here is derived from an EMBL/GenBank/DDBJ whole genome shotgun (WGS) entry which is preliminary data.</text>
</comment>
<feature type="transmembrane region" description="Helical" evidence="1">
    <location>
        <begin position="6"/>
        <end position="25"/>
    </location>
</feature>
<dbReference type="GeneID" id="67470089"/>
<organism evidence="2 4">
    <name type="scientific">Bacillus cereus</name>
    <dbReference type="NCBI Taxonomy" id="1396"/>
    <lineage>
        <taxon>Bacteria</taxon>
        <taxon>Bacillati</taxon>
        <taxon>Bacillota</taxon>
        <taxon>Bacilli</taxon>
        <taxon>Bacillales</taxon>
        <taxon>Bacillaceae</taxon>
        <taxon>Bacillus</taxon>
        <taxon>Bacillus cereus group</taxon>
    </lineage>
</organism>
<gene>
    <name evidence="2" type="ORF">BW897_29335</name>
    <name evidence="3" type="ORF">CN958_15210</name>
</gene>
<evidence type="ECO:0000256" key="1">
    <source>
        <dbReference type="SAM" id="Phobius"/>
    </source>
</evidence>
<evidence type="ECO:0000313" key="2">
    <source>
        <dbReference type="EMBL" id="OOR09127.1"/>
    </source>
</evidence>
<evidence type="ECO:0000313" key="4">
    <source>
        <dbReference type="Proteomes" id="UP000190906"/>
    </source>
</evidence>
<dbReference type="Proteomes" id="UP000222054">
    <property type="component" value="Unassembled WGS sequence"/>
</dbReference>
<reference evidence="2 4" key="1">
    <citation type="submission" date="2017-01" db="EMBL/GenBank/DDBJ databases">
        <title>Bacillus cereus isolates.</title>
        <authorList>
            <person name="Beno S.M."/>
        </authorList>
    </citation>
    <scope>NUCLEOTIDE SEQUENCE [LARGE SCALE GENOMIC DNA]</scope>
    <source>
        <strain evidence="2 4">FSL H8-0485</strain>
    </source>
</reference>
<keyword evidence="1" id="KW-0812">Transmembrane</keyword>
<proteinExistence type="predicted"/>
<dbReference type="Proteomes" id="UP000190906">
    <property type="component" value="Unassembled WGS sequence"/>
</dbReference>
<evidence type="ECO:0000313" key="5">
    <source>
        <dbReference type="Proteomes" id="UP000222054"/>
    </source>
</evidence>
<sequence>MQQAVTYVVFFLSLMFIIVFGVEFAGQTVVNVKANEISEYAVSLAERDGGFTPDVIDKVNQKLKDSNMDSKDWKMEYTQGKVQFNQPLTFTIKGKYKYNSFKLLERGIGTFDVSVQSTRSGVGQVYFR</sequence>
<dbReference type="AlphaFoldDB" id="A0A1S9TGW3"/>
<dbReference type="Pfam" id="PF14208">
    <property type="entry name" value="DUF4320"/>
    <property type="match status" value="1"/>
</dbReference>
<protein>
    <submittedName>
        <fullName evidence="3">DUF4320 domain-containing protein</fullName>
    </submittedName>
</protein>